<evidence type="ECO:0000313" key="1">
    <source>
        <dbReference type="EMBL" id="SAL54579.1"/>
    </source>
</evidence>
<evidence type="ECO:0000313" key="2">
    <source>
        <dbReference type="Proteomes" id="UP000054893"/>
    </source>
</evidence>
<sequence>MAHVIETVSVLSSSPGTQRTLKVHRIGNIGARPKAYFQASLHANETPGLLIGHHLLSLALAADRAGKFKGELVIVPFANPIGLSDNVLGNQIGREALDGGGNYNRGWPDLSKGLDARLEGKLGADGDANIDAIRQALRDTLDALRPPTEVQSMQTELLKLAIDADFVVDSHTELVAIAGMVVAPWCEAMLDPFVAEIDPGLVHVTDTPTLFDGTCSKPWHDLRQTLGDRYPIPQGNVSVTIEMRGAADVSDELASCDANAIFRHLARIGVVEGEFDPHATWSGEKTPHEAISMMRSPVGGVIVYPYPLGTDVQAGDVIAEIVDPNADDPAHARTQIRARRPGRLYAAVSNRLVRPNDIVIKIAANDFARD</sequence>
<name>A0A158IE75_CABSO</name>
<dbReference type="Gene3D" id="3.40.630.10">
    <property type="entry name" value="Zn peptidases"/>
    <property type="match status" value="1"/>
</dbReference>
<reference evidence="1 2" key="1">
    <citation type="submission" date="2016-01" db="EMBL/GenBank/DDBJ databases">
        <authorList>
            <person name="Oliw E.H."/>
        </authorList>
    </citation>
    <scope>NUCLEOTIDE SEQUENCE [LARGE SCALE GENOMIC DNA]</scope>
    <source>
        <strain evidence="1">LMG 22029</strain>
    </source>
</reference>
<proteinExistence type="predicted"/>
<accession>A0A158IE75</accession>
<dbReference type="PANTHER" id="PTHR37326">
    <property type="entry name" value="BLL3975 PROTEIN"/>
    <property type="match status" value="1"/>
</dbReference>
<dbReference type="RefSeq" id="WP_060858969.1">
    <property type="nucleotide sequence ID" value="NZ_FCOC02000035.1"/>
</dbReference>
<protein>
    <submittedName>
        <fullName evidence="1">Succinylglutamate desuccinylase/aspartoacylase</fullName>
    </submittedName>
</protein>
<dbReference type="AlphaFoldDB" id="A0A158IE75"/>
<dbReference type="InterPro" id="IPR053138">
    <property type="entry name" value="N-alpha-Ac-DABA_deacetylase"/>
</dbReference>
<dbReference type="SUPFAM" id="SSF53187">
    <property type="entry name" value="Zn-dependent exopeptidases"/>
    <property type="match status" value="1"/>
</dbReference>
<dbReference type="CDD" id="cd06250">
    <property type="entry name" value="M14_PaAOTO_like"/>
    <property type="match status" value="1"/>
</dbReference>
<dbReference type="Proteomes" id="UP000054893">
    <property type="component" value="Unassembled WGS sequence"/>
</dbReference>
<dbReference type="PANTHER" id="PTHR37326:SF1">
    <property type="entry name" value="BLL3975 PROTEIN"/>
    <property type="match status" value="1"/>
</dbReference>
<dbReference type="EMBL" id="FCOC02000035">
    <property type="protein sequence ID" value="SAL54579.1"/>
    <property type="molecule type" value="Genomic_DNA"/>
</dbReference>
<organism evidence="1 2">
    <name type="scientific">Caballeronia sordidicola</name>
    <name type="common">Burkholderia sordidicola</name>
    <dbReference type="NCBI Taxonomy" id="196367"/>
    <lineage>
        <taxon>Bacteria</taxon>
        <taxon>Pseudomonadati</taxon>
        <taxon>Pseudomonadota</taxon>
        <taxon>Betaproteobacteria</taxon>
        <taxon>Burkholderiales</taxon>
        <taxon>Burkholderiaceae</taxon>
        <taxon>Caballeronia</taxon>
    </lineage>
</organism>
<gene>
    <name evidence="1" type="ORF">AWB64_06011</name>
</gene>
<dbReference type="OrthoDB" id="527673at2"/>